<gene>
    <name evidence="2" type="ORF">TGME49_308945</name>
</gene>
<dbReference type="RefSeq" id="XP_018635643.1">
    <property type="nucleotide sequence ID" value="XM_018782550.1"/>
</dbReference>
<feature type="chain" id="PRO_5007183527" description="Histidine acid phosphatase superfamily protein" evidence="1">
    <location>
        <begin position="22"/>
        <end position="108"/>
    </location>
</feature>
<protein>
    <recommendedName>
        <fullName evidence="4">Histidine acid phosphatase superfamily protein</fullName>
    </recommendedName>
</protein>
<dbReference type="GeneID" id="29769739"/>
<dbReference type="KEGG" id="tgo:TGME49_308945"/>
<proteinExistence type="predicted"/>
<evidence type="ECO:0008006" key="4">
    <source>
        <dbReference type="Google" id="ProtNLM"/>
    </source>
</evidence>
<dbReference type="EMBL" id="KE138837">
    <property type="protein sequence ID" value="EPT26327.1"/>
    <property type="molecule type" value="Genomic_DNA"/>
</dbReference>
<dbReference type="AlphaFoldDB" id="A0A125YMD1"/>
<feature type="signal peptide" evidence="1">
    <location>
        <begin position="1"/>
        <end position="21"/>
    </location>
</feature>
<evidence type="ECO:0000313" key="3">
    <source>
        <dbReference type="Proteomes" id="UP000001529"/>
    </source>
</evidence>
<keyword evidence="3" id="KW-1185">Reference proteome</keyword>
<dbReference type="OrthoDB" id="10343012at2759"/>
<dbReference type="Proteomes" id="UP000001529">
    <property type="component" value="Chromosome XI"/>
</dbReference>
<evidence type="ECO:0000256" key="1">
    <source>
        <dbReference type="SAM" id="SignalP"/>
    </source>
</evidence>
<accession>A0A125YMD1</accession>
<sequence length="108" mass="11830">MVRVFCVAAVFGLFGATRVSGSVDNGGLDDPNASRMAIQYWRACHRGSGSLVEDINIPYDIADPPELPFPGAELQFALVAQRHGTRRSQYLWSKSPYNKDTVTGQLSI</sequence>
<organism evidence="2 3">
    <name type="scientific">Toxoplasma gondii (strain ATCC 50611 / Me49)</name>
    <dbReference type="NCBI Taxonomy" id="508771"/>
    <lineage>
        <taxon>Eukaryota</taxon>
        <taxon>Sar</taxon>
        <taxon>Alveolata</taxon>
        <taxon>Apicomplexa</taxon>
        <taxon>Conoidasida</taxon>
        <taxon>Coccidia</taxon>
        <taxon>Eucoccidiorida</taxon>
        <taxon>Eimeriorina</taxon>
        <taxon>Sarcocystidae</taxon>
        <taxon>Toxoplasma</taxon>
    </lineage>
</organism>
<evidence type="ECO:0000313" key="2">
    <source>
        <dbReference type="EMBL" id="EPT26327.1"/>
    </source>
</evidence>
<name>A0A125YMD1_TOXGM</name>
<keyword evidence="1" id="KW-0732">Signal</keyword>
<reference evidence="2" key="1">
    <citation type="submission" date="2013-04" db="EMBL/GenBank/DDBJ databases">
        <authorList>
            <person name="Sibley D."/>
            <person name="Venepally P."/>
            <person name="Karamycheva S."/>
            <person name="Hadjithomas M."/>
            <person name="Khan A."/>
            <person name="Brunk B."/>
            <person name="Roos D."/>
            <person name="Caler E."/>
            <person name="Lorenzi H."/>
        </authorList>
    </citation>
    <scope>NUCLEOTIDE SEQUENCE [LARGE SCALE GENOMIC DNA]</scope>
    <source>
        <strain evidence="2">ME49</strain>
    </source>
</reference>
<dbReference type="EMBL" id="CM002046">
    <property type="protein sequence ID" value="EPT26327.1"/>
    <property type="molecule type" value="Genomic_DNA"/>
</dbReference>
<dbReference type="VEuPathDB" id="ToxoDB:TGME49_308945"/>